<protein>
    <submittedName>
        <fullName evidence="1">Uncharacterized protein</fullName>
    </submittedName>
</protein>
<dbReference type="EMBL" id="LAZR01001323">
    <property type="protein sequence ID" value="KKN46563.1"/>
    <property type="molecule type" value="Genomic_DNA"/>
</dbReference>
<gene>
    <name evidence="1" type="ORF">LCGC14_0671570</name>
</gene>
<organism evidence="1">
    <name type="scientific">marine sediment metagenome</name>
    <dbReference type="NCBI Taxonomy" id="412755"/>
    <lineage>
        <taxon>unclassified sequences</taxon>
        <taxon>metagenomes</taxon>
        <taxon>ecological metagenomes</taxon>
    </lineage>
</organism>
<evidence type="ECO:0000313" key="1">
    <source>
        <dbReference type="EMBL" id="KKN46563.1"/>
    </source>
</evidence>
<sequence length="109" mass="12385">MKDARSEKVRIDANRLSNIERGLIVPTVEEKNKIIEVLEYPISLEVNEERATARRDISMKAMKTIKDKTNARDSMECPLCKGVLHYTVAALNGHVHGKCETENCLGWME</sequence>
<name>A0A0F9TYS7_9ZZZZ</name>
<dbReference type="AlphaFoldDB" id="A0A0F9TYS7"/>
<proteinExistence type="predicted"/>
<reference evidence="1" key="1">
    <citation type="journal article" date="2015" name="Nature">
        <title>Complex archaea that bridge the gap between prokaryotes and eukaryotes.</title>
        <authorList>
            <person name="Spang A."/>
            <person name="Saw J.H."/>
            <person name="Jorgensen S.L."/>
            <person name="Zaremba-Niedzwiedzka K."/>
            <person name="Martijn J."/>
            <person name="Lind A.E."/>
            <person name="van Eijk R."/>
            <person name="Schleper C."/>
            <person name="Guy L."/>
            <person name="Ettema T.J."/>
        </authorList>
    </citation>
    <scope>NUCLEOTIDE SEQUENCE</scope>
</reference>
<comment type="caution">
    <text evidence="1">The sequence shown here is derived from an EMBL/GenBank/DDBJ whole genome shotgun (WGS) entry which is preliminary data.</text>
</comment>
<accession>A0A0F9TYS7</accession>